<dbReference type="OrthoDB" id="9785438at2"/>
<dbReference type="AlphaFoldDB" id="A0A410WXX9"/>
<name>A0A410WXX9_9BACL</name>
<evidence type="ECO:0000313" key="2">
    <source>
        <dbReference type="EMBL" id="MCY9598243.1"/>
    </source>
</evidence>
<reference evidence="2 5" key="2">
    <citation type="submission" date="2022-05" db="EMBL/GenBank/DDBJ databases">
        <title>Genome Sequencing of Bee-Associated Microbes.</title>
        <authorList>
            <person name="Dunlap C."/>
        </authorList>
    </citation>
    <scope>NUCLEOTIDE SEQUENCE [LARGE SCALE GENOMIC DNA]</scope>
    <source>
        <strain evidence="2 5">NRRL B-23120</strain>
    </source>
</reference>
<keyword evidence="1" id="KW-0812">Transmembrane</keyword>
<dbReference type="PANTHER" id="PTHR33639">
    <property type="entry name" value="THIOL-DISULFIDE OXIDOREDUCTASE DCC"/>
    <property type="match status" value="1"/>
</dbReference>
<proteinExistence type="predicted"/>
<reference evidence="3 4" key="1">
    <citation type="submission" date="2018-01" db="EMBL/GenBank/DDBJ databases">
        <title>The whole genome sequencing and assembly of Paenibacillus chitinolyticus KCCM 41400 strain.</title>
        <authorList>
            <person name="Kim J.-Y."/>
            <person name="Park M.-K."/>
            <person name="Lee Y.-J."/>
            <person name="Yi H."/>
            <person name="Bahn Y.-S."/>
            <person name="Kim J.F."/>
            <person name="Lee D.-W."/>
        </authorList>
    </citation>
    <scope>NUCLEOTIDE SEQUENCE [LARGE SCALE GENOMIC DNA]</scope>
    <source>
        <strain evidence="3 4">KCCM 41400</strain>
    </source>
</reference>
<evidence type="ECO:0000313" key="5">
    <source>
        <dbReference type="Proteomes" id="UP001527202"/>
    </source>
</evidence>
<dbReference type="EMBL" id="CP026520">
    <property type="protein sequence ID" value="QAV19132.1"/>
    <property type="molecule type" value="Genomic_DNA"/>
</dbReference>
<dbReference type="PANTHER" id="PTHR33639:SF2">
    <property type="entry name" value="DUF393 DOMAIN-CONTAINING PROTEIN"/>
    <property type="match status" value="1"/>
</dbReference>
<organism evidence="3 4">
    <name type="scientific">Paenibacillus chitinolyticus</name>
    <dbReference type="NCBI Taxonomy" id="79263"/>
    <lineage>
        <taxon>Bacteria</taxon>
        <taxon>Bacillati</taxon>
        <taxon>Bacillota</taxon>
        <taxon>Bacilli</taxon>
        <taxon>Bacillales</taxon>
        <taxon>Paenibacillaceae</taxon>
        <taxon>Paenibacillus</taxon>
    </lineage>
</organism>
<accession>A0A410WXX9</accession>
<gene>
    <name evidence="2" type="ORF">M5X16_21065</name>
    <name evidence="3" type="ORF">PC41400_16185</name>
</gene>
<dbReference type="KEGG" id="pchi:PC41400_16185"/>
<keyword evidence="1" id="KW-0472">Membrane</keyword>
<dbReference type="Pfam" id="PF04134">
    <property type="entry name" value="DCC1-like"/>
    <property type="match status" value="1"/>
</dbReference>
<dbReference type="GO" id="GO:0015035">
    <property type="term" value="F:protein-disulfide reductase activity"/>
    <property type="evidence" value="ECO:0007669"/>
    <property type="project" value="InterPro"/>
</dbReference>
<evidence type="ECO:0000256" key="1">
    <source>
        <dbReference type="SAM" id="Phobius"/>
    </source>
</evidence>
<keyword evidence="1" id="KW-1133">Transmembrane helix</keyword>
<dbReference type="GeneID" id="95376348"/>
<dbReference type="RefSeq" id="WP_042225917.1">
    <property type="nucleotide sequence ID" value="NZ_CP026520.1"/>
</dbReference>
<keyword evidence="5" id="KW-1185">Reference proteome</keyword>
<dbReference type="InterPro" id="IPR052927">
    <property type="entry name" value="DCC_oxidoreductase"/>
</dbReference>
<feature type="transmembrane region" description="Helical" evidence="1">
    <location>
        <begin position="12"/>
        <end position="32"/>
    </location>
</feature>
<dbReference type="Proteomes" id="UP001527202">
    <property type="component" value="Unassembled WGS sequence"/>
</dbReference>
<dbReference type="Proteomes" id="UP000288943">
    <property type="component" value="Chromosome"/>
</dbReference>
<protein>
    <submittedName>
        <fullName evidence="3">Thiol-disulfide oxidoreductase DCC family protein</fullName>
    </submittedName>
</protein>
<evidence type="ECO:0000313" key="3">
    <source>
        <dbReference type="EMBL" id="QAV19132.1"/>
    </source>
</evidence>
<evidence type="ECO:0000313" key="4">
    <source>
        <dbReference type="Proteomes" id="UP000288943"/>
    </source>
</evidence>
<dbReference type="EMBL" id="JAMDMJ010000029">
    <property type="protein sequence ID" value="MCY9598243.1"/>
    <property type="molecule type" value="Genomic_DNA"/>
</dbReference>
<dbReference type="InterPro" id="IPR007263">
    <property type="entry name" value="DCC1-like"/>
</dbReference>
<sequence>MGRRKKASQKDSVILLIDGACILCHGITRFVIRRDPSRRFRFAAIQSEAGSRLLKTQGLAAGDPDTFVLIQDGRAYTKSSAALRVFRSMPGVWPVLGLAAIVPVSVRDRVYAWIARGRYRWFGRRENCLLPDLDIRKRFIDEGRETDGMESEERPDAKEE</sequence>